<dbReference type="PANTHER" id="PTHR31649:SF1">
    <property type="entry name" value="FARNESOIC ACID O-METHYL TRANSFERASE DOMAIN-CONTAINING PROTEIN"/>
    <property type="match status" value="1"/>
</dbReference>
<name>A0A0C2TKN6_AMAMK</name>
<dbReference type="OrthoDB" id="2142040at2759"/>
<dbReference type="EMBL" id="KN818231">
    <property type="protein sequence ID" value="KIL67559.1"/>
    <property type="molecule type" value="Genomic_DNA"/>
</dbReference>
<protein>
    <submittedName>
        <fullName evidence="2">Uncharacterized protein</fullName>
    </submittedName>
</protein>
<proteinExistence type="predicted"/>
<evidence type="ECO:0000313" key="3">
    <source>
        <dbReference type="Proteomes" id="UP000054549"/>
    </source>
</evidence>
<dbReference type="AlphaFoldDB" id="A0A0C2TKN6"/>
<evidence type="ECO:0000313" key="2">
    <source>
        <dbReference type="EMBL" id="KIL67559.1"/>
    </source>
</evidence>
<organism evidence="2 3">
    <name type="scientific">Amanita muscaria (strain Koide BX008)</name>
    <dbReference type="NCBI Taxonomy" id="946122"/>
    <lineage>
        <taxon>Eukaryota</taxon>
        <taxon>Fungi</taxon>
        <taxon>Dikarya</taxon>
        <taxon>Basidiomycota</taxon>
        <taxon>Agaricomycotina</taxon>
        <taxon>Agaricomycetes</taxon>
        <taxon>Agaricomycetidae</taxon>
        <taxon>Agaricales</taxon>
        <taxon>Pluteineae</taxon>
        <taxon>Amanitaceae</taxon>
        <taxon>Amanita</taxon>
    </lineage>
</organism>
<dbReference type="InterPro" id="IPR006616">
    <property type="entry name" value="DM9_repeat"/>
</dbReference>
<feature type="non-terminal residue" evidence="2">
    <location>
        <position position="1"/>
    </location>
</feature>
<dbReference type="HOGENOM" id="CLU_066030_1_0_1"/>
<gene>
    <name evidence="2" type="ORF">M378DRAFT_32008</name>
</gene>
<accession>A0A0C2TKN6</accession>
<feature type="region of interest" description="Disordered" evidence="1">
    <location>
        <begin position="1"/>
        <end position="30"/>
    </location>
</feature>
<dbReference type="SMART" id="SM00696">
    <property type="entry name" value="DM9"/>
    <property type="match status" value="1"/>
</dbReference>
<dbReference type="InParanoid" id="A0A0C2TKN6"/>
<dbReference type="Proteomes" id="UP000054549">
    <property type="component" value="Unassembled WGS sequence"/>
</dbReference>
<dbReference type="Pfam" id="PF11901">
    <property type="entry name" value="DM9"/>
    <property type="match status" value="1"/>
</dbReference>
<feature type="non-terminal residue" evidence="2">
    <location>
        <position position="165"/>
    </location>
</feature>
<keyword evidence="3" id="KW-1185">Reference proteome</keyword>
<reference evidence="2 3" key="1">
    <citation type="submission" date="2014-04" db="EMBL/GenBank/DDBJ databases">
        <title>Evolutionary Origins and Diversification of the Mycorrhizal Mutualists.</title>
        <authorList>
            <consortium name="DOE Joint Genome Institute"/>
            <consortium name="Mycorrhizal Genomics Consortium"/>
            <person name="Kohler A."/>
            <person name="Kuo A."/>
            <person name="Nagy L.G."/>
            <person name="Floudas D."/>
            <person name="Copeland A."/>
            <person name="Barry K.W."/>
            <person name="Cichocki N."/>
            <person name="Veneault-Fourrey C."/>
            <person name="LaButti K."/>
            <person name="Lindquist E.A."/>
            <person name="Lipzen A."/>
            <person name="Lundell T."/>
            <person name="Morin E."/>
            <person name="Murat C."/>
            <person name="Riley R."/>
            <person name="Ohm R."/>
            <person name="Sun H."/>
            <person name="Tunlid A."/>
            <person name="Henrissat B."/>
            <person name="Grigoriev I.V."/>
            <person name="Hibbett D.S."/>
            <person name="Martin F."/>
        </authorList>
    </citation>
    <scope>NUCLEOTIDE SEQUENCE [LARGE SCALE GENOMIC DNA]</scope>
    <source>
        <strain evidence="2 3">Koide BX008</strain>
    </source>
</reference>
<dbReference type="STRING" id="946122.A0A0C2TKN6"/>
<sequence>PPPAYTANPQSAPPSGSRVPLNTASSFFPPPSDLGTPPCFDLDRSPLYFGSVLFPRSVHPCKVGAHLDPHAQVAYGGREQGHSGRYDLLPFSPQTMELVRTSRGQIPPGRRPVEGGYEENGTKLYHAVAIVQGVKVPGKTGLHLGGANVGFGGEEHVVADNYEIL</sequence>
<evidence type="ECO:0000256" key="1">
    <source>
        <dbReference type="SAM" id="MobiDB-lite"/>
    </source>
</evidence>
<feature type="compositionally biased region" description="Polar residues" evidence="1">
    <location>
        <begin position="7"/>
        <end position="26"/>
    </location>
</feature>
<dbReference type="PANTHER" id="PTHR31649">
    <property type="entry name" value="AGAP009604-PA"/>
    <property type="match status" value="1"/>
</dbReference>